<keyword evidence="2" id="KW-1185">Reference proteome</keyword>
<name>G2KR54_MICAA</name>
<reference evidence="1 2" key="1">
    <citation type="journal article" date="2011" name="BMC Genomics">
        <title>Genomic insights into an obligate epibiotic bacterial predator: Micavibrio aeruginosavorus ARL-13.</title>
        <authorList>
            <person name="Wang Z."/>
            <person name="Kadouri D."/>
            <person name="Wu M."/>
        </authorList>
    </citation>
    <scope>NUCLEOTIDE SEQUENCE [LARGE SCALE GENOMIC DNA]</scope>
    <source>
        <strain evidence="1 2">ARL-13</strain>
    </source>
</reference>
<dbReference type="STRING" id="856793.MICA_361"/>
<dbReference type="OrthoDB" id="9779518at2"/>
<dbReference type="Pfam" id="PF01987">
    <property type="entry name" value="AIM24"/>
    <property type="match status" value="1"/>
</dbReference>
<dbReference type="RefSeq" id="WP_014101929.1">
    <property type="nucleotide sequence ID" value="NC_016026.1"/>
</dbReference>
<dbReference type="InterPro" id="IPR036983">
    <property type="entry name" value="AIM24_sf"/>
</dbReference>
<organism evidence="1 2">
    <name type="scientific">Micavibrio aeruginosavorus (strain ARL-13)</name>
    <dbReference type="NCBI Taxonomy" id="856793"/>
    <lineage>
        <taxon>Bacteria</taxon>
        <taxon>Pseudomonadati</taxon>
        <taxon>Bdellovibrionota</taxon>
        <taxon>Bdellovibrionia</taxon>
        <taxon>Bdellovibrionales</taxon>
        <taxon>Pseudobdellovibrionaceae</taxon>
        <taxon>Micavibrio</taxon>
    </lineage>
</organism>
<dbReference type="AlphaFoldDB" id="G2KR54"/>
<dbReference type="KEGG" id="mai:MICA_361"/>
<accession>G2KR54</accession>
<evidence type="ECO:0000313" key="2">
    <source>
        <dbReference type="Proteomes" id="UP000009286"/>
    </source>
</evidence>
<dbReference type="Gene3D" id="3.60.160.10">
    <property type="entry name" value="Mitochondrial biogenesis AIM24"/>
    <property type="match status" value="1"/>
</dbReference>
<dbReference type="InterPro" id="IPR002838">
    <property type="entry name" value="AIM24"/>
</dbReference>
<dbReference type="HOGENOM" id="CLU_040551_0_2_5"/>
<proteinExistence type="predicted"/>
<evidence type="ECO:0000313" key="1">
    <source>
        <dbReference type="EMBL" id="AEP08706.1"/>
    </source>
</evidence>
<gene>
    <name evidence="1" type="ordered locus">MICA_361</name>
</gene>
<protein>
    <recommendedName>
        <fullName evidence="3">AIM24 family protein</fullName>
    </recommendedName>
</protein>
<dbReference type="PANTHER" id="PTHR43657">
    <property type="entry name" value="TRYPTOPHAN RNA-BINDING ATTENUATOR PROTEIN-LIKE PROTEIN"/>
    <property type="match status" value="1"/>
</dbReference>
<dbReference type="InterPro" id="IPR016031">
    <property type="entry name" value="Trp_RNA-bd_attenuator-like_dom"/>
</dbReference>
<dbReference type="EMBL" id="CP002382">
    <property type="protein sequence ID" value="AEP08706.1"/>
    <property type="molecule type" value="Genomic_DNA"/>
</dbReference>
<dbReference type="SUPFAM" id="SSF51219">
    <property type="entry name" value="TRAP-like"/>
    <property type="match status" value="1"/>
</dbReference>
<dbReference type="Proteomes" id="UP000009286">
    <property type="component" value="Chromosome"/>
</dbReference>
<evidence type="ECO:0008006" key="3">
    <source>
        <dbReference type="Google" id="ProtNLM"/>
    </source>
</evidence>
<sequence length="251" mass="26417">MTTIDTPKASTAFNGTAQTHGFEFRINGAHTPYLELHMQPGQAFVGEAGTLMGQSDSVKMKSTLGDGSNSGFLSSLFRSVMRKMGGENFFINQYVNMASDKVGKLSLAAALPGEIVAIDIAEHGKRIVAQRGSFLAAEQGAQLGSKMKLSLFGMLSNSVVMQEIKGEAWTFLNAPGNVQCIQLDAGEVYKTDARCLVAASDSVKLGMALSGGLLTMVTGGEGAFVAKAEGPGTIWVGSKPFETKQALGPKR</sequence>
<dbReference type="eggNOG" id="COG2013">
    <property type="taxonomic scope" value="Bacteria"/>
</dbReference>
<dbReference type="PANTHER" id="PTHR43657:SF1">
    <property type="entry name" value="ALTERED INHERITANCE OF MITOCHONDRIA PROTEIN 24, MITOCHONDRIAL"/>
    <property type="match status" value="1"/>
</dbReference>